<dbReference type="Proteomes" id="UP000054937">
    <property type="component" value="Unassembled WGS sequence"/>
</dbReference>
<dbReference type="PROSITE" id="PS51355">
    <property type="entry name" value="GLUTATHIONE_PEROXID_3"/>
    <property type="match status" value="1"/>
</dbReference>
<dbReference type="InterPro" id="IPR029760">
    <property type="entry name" value="GPX_CS"/>
</dbReference>
<dbReference type="PANTHER" id="PTHR11592">
    <property type="entry name" value="GLUTATHIONE PEROXIDASE"/>
    <property type="match status" value="1"/>
</dbReference>
<dbReference type="PIRSF" id="PIRSF000303">
    <property type="entry name" value="Glutathion_perox"/>
    <property type="match status" value="1"/>
</dbReference>
<comment type="similarity">
    <text evidence="1 5">Belongs to the glutathione peroxidase family.</text>
</comment>
<keyword evidence="2 5" id="KW-0575">Peroxidase</keyword>
<evidence type="ECO:0000256" key="2">
    <source>
        <dbReference type="ARBA" id="ARBA00022559"/>
    </source>
</evidence>
<comment type="caution">
    <text evidence="6">The sequence shown here is derived from an EMBL/GenBank/DDBJ whole genome shotgun (WGS) entry which is preliminary data.</text>
</comment>
<dbReference type="GO" id="GO:0004601">
    <property type="term" value="F:peroxidase activity"/>
    <property type="evidence" value="ECO:0007669"/>
    <property type="project" value="UniProtKB-KW"/>
</dbReference>
<name>A0A0V0R1S8_PSEPJ</name>
<dbReference type="FunCoup" id="A0A0V0R1S8">
    <property type="interactions" value="165"/>
</dbReference>
<organism evidence="6 7">
    <name type="scientific">Pseudocohnilembus persalinus</name>
    <name type="common">Ciliate</name>
    <dbReference type="NCBI Taxonomy" id="266149"/>
    <lineage>
        <taxon>Eukaryota</taxon>
        <taxon>Sar</taxon>
        <taxon>Alveolata</taxon>
        <taxon>Ciliophora</taxon>
        <taxon>Intramacronucleata</taxon>
        <taxon>Oligohymenophorea</taxon>
        <taxon>Scuticociliatia</taxon>
        <taxon>Philasterida</taxon>
        <taxon>Pseudocohnilembidae</taxon>
        <taxon>Pseudocohnilembus</taxon>
    </lineage>
</organism>
<dbReference type="EMBL" id="LDAU01000063">
    <property type="protein sequence ID" value="KRX08487.1"/>
    <property type="molecule type" value="Genomic_DNA"/>
</dbReference>
<evidence type="ECO:0000256" key="4">
    <source>
        <dbReference type="PIRSR" id="PIRSR000303-1"/>
    </source>
</evidence>
<protein>
    <recommendedName>
        <fullName evidence="5">Glutathione peroxidase</fullName>
    </recommendedName>
</protein>
<sequence>MDIEQISQALKKVAKTDEDKLSTNANSIFDFQFKNLKGENVDLQKFKGKKAILVVNTATQCGLSPQFQDLYKLYEELSDKGLEILAFPCNQFLNQEPNDGEAIQACILDKYKVQAKYPIFEKSDVNGENTNDVYKFLRVNSPLYNSDTQKAKNIPWNFAKFLLNGEGKVIKYYEPIVNPQDIKNDIQSKNLKGIKILQSVYIIFIDQFIMKH</sequence>
<evidence type="ECO:0000313" key="6">
    <source>
        <dbReference type="EMBL" id="KRX08487.1"/>
    </source>
</evidence>
<keyword evidence="7" id="KW-1185">Reference proteome</keyword>
<dbReference type="PRINTS" id="PR01011">
    <property type="entry name" value="GLUTPROXDASE"/>
</dbReference>
<dbReference type="AlphaFoldDB" id="A0A0V0R1S8"/>
<dbReference type="InterPro" id="IPR000889">
    <property type="entry name" value="Glutathione_peroxidase"/>
</dbReference>
<accession>A0A0V0R1S8</accession>
<evidence type="ECO:0000256" key="5">
    <source>
        <dbReference type="RuleBase" id="RU000499"/>
    </source>
</evidence>
<feature type="active site" evidence="4">
    <location>
        <position position="61"/>
    </location>
</feature>
<reference evidence="6 7" key="1">
    <citation type="journal article" date="2015" name="Sci. Rep.">
        <title>Genome of the facultative scuticociliatosis pathogen Pseudocohnilembus persalinus provides insight into its virulence through horizontal gene transfer.</title>
        <authorList>
            <person name="Xiong J."/>
            <person name="Wang G."/>
            <person name="Cheng J."/>
            <person name="Tian M."/>
            <person name="Pan X."/>
            <person name="Warren A."/>
            <person name="Jiang C."/>
            <person name="Yuan D."/>
            <person name="Miao W."/>
        </authorList>
    </citation>
    <scope>NUCLEOTIDE SEQUENCE [LARGE SCALE GENOMIC DNA]</scope>
    <source>
        <strain evidence="6">36N120E</strain>
    </source>
</reference>
<dbReference type="InParanoid" id="A0A0V0R1S8"/>
<dbReference type="CDD" id="cd00340">
    <property type="entry name" value="GSH_Peroxidase"/>
    <property type="match status" value="1"/>
</dbReference>
<evidence type="ECO:0000256" key="3">
    <source>
        <dbReference type="ARBA" id="ARBA00023002"/>
    </source>
</evidence>
<gene>
    <name evidence="6" type="ORF">PPERSA_12968</name>
</gene>
<dbReference type="PANTHER" id="PTHR11592:SF132">
    <property type="entry name" value="GLUTATHIONE PEROXIDASE 7, CHLOROPLASTIC-RELATED"/>
    <property type="match status" value="1"/>
</dbReference>
<proteinExistence type="inferred from homology"/>
<dbReference type="OrthoDB" id="446890at2759"/>
<dbReference type="Pfam" id="PF00255">
    <property type="entry name" value="GSHPx"/>
    <property type="match status" value="1"/>
</dbReference>
<dbReference type="Gene3D" id="3.40.30.10">
    <property type="entry name" value="Glutaredoxin"/>
    <property type="match status" value="1"/>
</dbReference>
<dbReference type="PROSITE" id="PS00763">
    <property type="entry name" value="GLUTATHIONE_PEROXID_2"/>
    <property type="match status" value="1"/>
</dbReference>
<evidence type="ECO:0000256" key="1">
    <source>
        <dbReference type="ARBA" id="ARBA00006926"/>
    </source>
</evidence>
<evidence type="ECO:0000313" key="7">
    <source>
        <dbReference type="Proteomes" id="UP000054937"/>
    </source>
</evidence>
<dbReference type="SUPFAM" id="SSF52833">
    <property type="entry name" value="Thioredoxin-like"/>
    <property type="match status" value="1"/>
</dbReference>
<dbReference type="GO" id="GO:0006979">
    <property type="term" value="P:response to oxidative stress"/>
    <property type="evidence" value="ECO:0007669"/>
    <property type="project" value="InterPro"/>
</dbReference>
<keyword evidence="3 5" id="KW-0560">Oxidoreductase</keyword>
<dbReference type="OMA" id="HRYDISW"/>
<dbReference type="InterPro" id="IPR036249">
    <property type="entry name" value="Thioredoxin-like_sf"/>
</dbReference>